<evidence type="ECO:0000313" key="3">
    <source>
        <dbReference type="Proteomes" id="UP000249789"/>
    </source>
</evidence>
<dbReference type="PANTHER" id="PTHR47843:SF5">
    <property type="entry name" value="BTB_POZ DOMAIN PROTEIN"/>
    <property type="match status" value="1"/>
</dbReference>
<dbReference type="VEuPathDB" id="FungiDB:BO72DRAFT_449357"/>
<dbReference type="OrthoDB" id="6359816at2759"/>
<name>A0A8G1VX63_9EURO</name>
<feature type="domain" description="BTB" evidence="1">
    <location>
        <begin position="17"/>
        <end position="84"/>
    </location>
</feature>
<dbReference type="Gene3D" id="3.30.710.10">
    <property type="entry name" value="Potassium Channel Kv1.1, Chain A"/>
    <property type="match status" value="1"/>
</dbReference>
<sequence>MTNSSKMLKDAQAGELCDLELDCDGVRLTVHKIVVWNESEVIKTACKSNFMEGRTNVIQIRDFSLATVNRMVHYMYLGDYTLKNNFRWASEPAQPTVETILNPPTAATTDTQSDLICFSEAAPKTTASTPPTTAEALRPHLEMSMIAGYYMLPGLEALALNRIKTTASEQPWSPAGFDDLVSEVYPSIPHEATRGYLCTMVVEHLNDSRATRTCSHICSRGRLSQS</sequence>
<gene>
    <name evidence="2" type="ORF">BO72DRAFT_449357</name>
</gene>
<dbReference type="CDD" id="cd18186">
    <property type="entry name" value="BTB_POZ_ZBTB_KLHL-like"/>
    <property type="match status" value="1"/>
</dbReference>
<dbReference type="InterPro" id="IPR011333">
    <property type="entry name" value="SKP1/BTB/POZ_sf"/>
</dbReference>
<dbReference type="InterPro" id="IPR000210">
    <property type="entry name" value="BTB/POZ_dom"/>
</dbReference>
<dbReference type="Pfam" id="PF00651">
    <property type="entry name" value="BTB"/>
    <property type="match status" value="1"/>
</dbReference>
<dbReference type="EMBL" id="KZ824653">
    <property type="protein sequence ID" value="RAK75917.1"/>
    <property type="molecule type" value="Genomic_DNA"/>
</dbReference>
<keyword evidence="3" id="KW-1185">Reference proteome</keyword>
<dbReference type="AlphaFoldDB" id="A0A8G1VX63"/>
<proteinExistence type="predicted"/>
<reference evidence="2 3" key="1">
    <citation type="submission" date="2018-02" db="EMBL/GenBank/DDBJ databases">
        <title>The genomes of Aspergillus section Nigri reveals drivers in fungal speciation.</title>
        <authorList>
            <consortium name="DOE Joint Genome Institute"/>
            <person name="Vesth T.C."/>
            <person name="Nybo J."/>
            <person name="Theobald S."/>
            <person name="Brandl J."/>
            <person name="Frisvad J.C."/>
            <person name="Nielsen K.F."/>
            <person name="Lyhne E.K."/>
            <person name="Kogle M.E."/>
            <person name="Kuo A."/>
            <person name="Riley R."/>
            <person name="Clum A."/>
            <person name="Nolan M."/>
            <person name="Lipzen A."/>
            <person name="Salamov A."/>
            <person name="Henrissat B."/>
            <person name="Wiebenga A."/>
            <person name="De vries R.P."/>
            <person name="Grigoriev I.V."/>
            <person name="Mortensen U.H."/>
            <person name="Andersen M.R."/>
            <person name="Baker S.E."/>
        </authorList>
    </citation>
    <scope>NUCLEOTIDE SEQUENCE [LARGE SCALE GENOMIC DNA]</scope>
    <source>
        <strain evidence="2 3">CBS 313.89</strain>
    </source>
</reference>
<dbReference type="SUPFAM" id="SSF54695">
    <property type="entry name" value="POZ domain"/>
    <property type="match status" value="1"/>
</dbReference>
<dbReference type="RefSeq" id="XP_040799927.1">
    <property type="nucleotide sequence ID" value="XM_040945006.1"/>
</dbReference>
<dbReference type="PANTHER" id="PTHR47843">
    <property type="entry name" value="BTB DOMAIN-CONTAINING PROTEIN-RELATED"/>
    <property type="match status" value="1"/>
</dbReference>
<evidence type="ECO:0000259" key="1">
    <source>
        <dbReference type="PROSITE" id="PS50097"/>
    </source>
</evidence>
<evidence type="ECO:0000313" key="2">
    <source>
        <dbReference type="EMBL" id="RAK75917.1"/>
    </source>
</evidence>
<organism evidence="2 3">
    <name type="scientific">Aspergillus fijiensis CBS 313.89</name>
    <dbReference type="NCBI Taxonomy" id="1448319"/>
    <lineage>
        <taxon>Eukaryota</taxon>
        <taxon>Fungi</taxon>
        <taxon>Dikarya</taxon>
        <taxon>Ascomycota</taxon>
        <taxon>Pezizomycotina</taxon>
        <taxon>Eurotiomycetes</taxon>
        <taxon>Eurotiomycetidae</taxon>
        <taxon>Eurotiales</taxon>
        <taxon>Aspergillaceae</taxon>
        <taxon>Aspergillus</taxon>
    </lineage>
</organism>
<dbReference type="Proteomes" id="UP000249789">
    <property type="component" value="Unassembled WGS sequence"/>
</dbReference>
<dbReference type="PROSITE" id="PS50097">
    <property type="entry name" value="BTB"/>
    <property type="match status" value="1"/>
</dbReference>
<protein>
    <recommendedName>
        <fullName evidence="1">BTB domain-containing protein</fullName>
    </recommendedName>
</protein>
<dbReference type="GeneID" id="63862339"/>
<accession>A0A8G1VX63</accession>